<keyword evidence="2" id="KW-0472">Membrane</keyword>
<organism evidence="3 4">
    <name type="scientific">Limihaloglobus sulfuriphilus</name>
    <dbReference type="NCBI Taxonomy" id="1851148"/>
    <lineage>
        <taxon>Bacteria</taxon>
        <taxon>Pseudomonadati</taxon>
        <taxon>Planctomycetota</taxon>
        <taxon>Phycisphaerae</taxon>
        <taxon>Sedimentisphaerales</taxon>
        <taxon>Sedimentisphaeraceae</taxon>
        <taxon>Limihaloglobus</taxon>
    </lineage>
</organism>
<dbReference type="OrthoDB" id="278669at2"/>
<keyword evidence="2" id="KW-0812">Transmembrane</keyword>
<evidence type="ECO:0000256" key="1">
    <source>
        <dbReference type="SAM" id="MobiDB-lite"/>
    </source>
</evidence>
<feature type="transmembrane region" description="Helical" evidence="2">
    <location>
        <begin position="21"/>
        <end position="45"/>
    </location>
</feature>
<dbReference type="EMBL" id="CP019646">
    <property type="protein sequence ID" value="AQQ70125.1"/>
    <property type="molecule type" value="Genomic_DNA"/>
</dbReference>
<reference evidence="4" key="1">
    <citation type="submission" date="2017-02" db="EMBL/GenBank/DDBJ databases">
        <title>Comparative genomics and description of representatives of a novel lineage of planctomycetes thriving in anoxic sediments.</title>
        <authorList>
            <person name="Spring S."/>
            <person name="Bunk B."/>
            <person name="Sproer C."/>
        </authorList>
    </citation>
    <scope>NUCLEOTIDE SEQUENCE [LARGE SCALE GENOMIC DNA]</scope>
    <source>
        <strain evidence="4">SM-Chi-D1</strain>
    </source>
</reference>
<name>A0A1Q2MBM0_9BACT</name>
<evidence type="ECO:0000313" key="4">
    <source>
        <dbReference type="Proteomes" id="UP000188181"/>
    </source>
</evidence>
<gene>
    <name evidence="3" type="ORF">SMSP2_00466</name>
</gene>
<accession>A0A1Q2MBM0</accession>
<dbReference type="RefSeq" id="WP_146682415.1">
    <property type="nucleotide sequence ID" value="NZ_CP019646.1"/>
</dbReference>
<evidence type="ECO:0000256" key="2">
    <source>
        <dbReference type="SAM" id="Phobius"/>
    </source>
</evidence>
<proteinExistence type="predicted"/>
<keyword evidence="4" id="KW-1185">Reference proteome</keyword>
<feature type="region of interest" description="Disordered" evidence="1">
    <location>
        <begin position="861"/>
        <end position="880"/>
    </location>
</feature>
<dbReference type="KEGG" id="pbas:SMSP2_00466"/>
<keyword evidence="2" id="KW-1133">Transmembrane helix</keyword>
<dbReference type="Proteomes" id="UP000188181">
    <property type="component" value="Chromosome"/>
</dbReference>
<evidence type="ECO:0000313" key="3">
    <source>
        <dbReference type="EMBL" id="AQQ70125.1"/>
    </source>
</evidence>
<dbReference type="STRING" id="1851148.SMSP2_00466"/>
<sequence length="1323" mass="150894">MKNSTQITYRRANNLRNNRRGSALILAVVMTTLLAIVGMIFVMVARVNESASSSQTVSAELDNAVNTVIGHISRELSEDVPGVDDSEYYDYPGDNDRWLANIEPYLPQDNQGAITNSESATEQLENCIWQQISDVTGYLTNNYGKSNYDPIKNVNVMPGEFDPDSADNAYRYNAAAKYIPEYPQLYFNEDGELMEQLADADGDGIADSKWIELEDVTTAKGEQVFAAVRVIDNCGMLNLNTAAFLDMESDTEPENKKLIDGSSLLHTDLSGILLKTVNEPFSNTQRPQDSGLFYLFDGIKEGTIGEEYSIRGRTQPDSGNDDWYEDPESFIALNQYYIWQLEKTASMLSPDEAYILGGGQEYYGREGVKIRDNNSAADLDDYFSFFKPFDVSDELSLRHRFCIDSPEWSRVKHLWPMRDIDSDRDDYMLLPRSRPYATADGKLEYWINRLAVDDRYLDPTTQVEVEGSGSQEEIFKSSDIKHLLTAYSFDRTIAPDGTKQFALNIDPTAEARLLDRRDGVPENYSQRTAEVLYYTLVKARCEGMGEVEGQSGNSSEDLDEDELIRLGQLAVNIVDMRDLDTDITCLDLRIENAKFSDPRYNHLNPDVWLDSSDDDPTNVITGTDTYVYGVETQPVISGIAIAYEPLLSEDPENPVDYSEQEPVSHYAVEIYNPFDSPIQLRRVDDFAIETRDRMTWSPDRRDTWRYFIDRGSSGIVEIPARGFIIVCDSANFWAPYIENNADTVVVQWANLKLSYSLSIEDRHTGQSGRRMVDSRVRIPGEVLISRRVENIYTDYRRAFTDRQPIQPRMVEWDWTSDEVQIKYYRRNVMGSDSSHIYKNDAWWFCAWQEMAYIGDPSKSEDLRLGTENPSGGDDTPGENEILVRETPETDLSMPFARYEDQIQYFHSTLSDRPEENDRRIEGRTILHFNNVGEISRIWAVGPREWQDVEPIMDRLDSEFTNYIDNELNYSELMDALGGTDPENPQEPTYDCDDFIKWQYYYSYEDPDSEEAITYFDDYTVMDRLKYVSPTGLTDFSIEESEVRLDLSDPRYANIFNYLTVFDPENDYIDNDGDGIVDEEWFDDGIDDNPDRDVADLEVQRPGVEWKIPGRININTAPWFVIAQLPWVKADKDNPDEVSDDVTKEEFALAHAITAYRDMIQVDESPEYDDRWQVIGSELGNEIDSDDVRGMPGFASIGELNLVLNTSNDDYRIDKLGQNNKDIDGFPDIYSYGGNGDDAIDDFEEKDLIFTRLSNNATVRSDVFTAYILVRVGVNGPQKRVIAILDRGNVHPNYDNDGGVEQNKKTVGKVKIVGMKTITDTGMP</sequence>
<protein>
    <submittedName>
        <fullName evidence="3">Uncharacterized protein</fullName>
    </submittedName>
</protein>